<evidence type="ECO:0000313" key="2">
    <source>
        <dbReference type="EMBL" id="MBB3094397.1"/>
    </source>
</evidence>
<proteinExistence type="predicted"/>
<keyword evidence="1" id="KW-0732">Signal</keyword>
<protein>
    <recommendedName>
        <fullName evidence="4">Lipoprotein</fullName>
    </recommendedName>
</protein>
<reference evidence="2 3" key="1">
    <citation type="submission" date="2020-08" db="EMBL/GenBank/DDBJ databases">
        <title>Genomic Encyclopedia of Type Strains, Phase III (KMG-III): the genomes of soil and plant-associated and newly described type strains.</title>
        <authorList>
            <person name="Whitman W."/>
        </authorList>
    </citation>
    <scope>NUCLEOTIDE SEQUENCE [LARGE SCALE GENOMIC DNA]</scope>
    <source>
        <strain evidence="2 3">CECT 3287</strain>
    </source>
</reference>
<evidence type="ECO:0000256" key="1">
    <source>
        <dbReference type="SAM" id="SignalP"/>
    </source>
</evidence>
<organism evidence="2 3">
    <name type="scientific">Actinoplanes campanulatus</name>
    <dbReference type="NCBI Taxonomy" id="113559"/>
    <lineage>
        <taxon>Bacteria</taxon>
        <taxon>Bacillati</taxon>
        <taxon>Actinomycetota</taxon>
        <taxon>Actinomycetes</taxon>
        <taxon>Micromonosporales</taxon>
        <taxon>Micromonosporaceae</taxon>
        <taxon>Actinoplanes</taxon>
    </lineage>
</organism>
<feature type="chain" id="PRO_5039248542" description="Lipoprotein" evidence="1">
    <location>
        <begin position="21"/>
        <end position="163"/>
    </location>
</feature>
<dbReference type="PROSITE" id="PS51257">
    <property type="entry name" value="PROKAR_LIPOPROTEIN"/>
    <property type="match status" value="1"/>
</dbReference>
<comment type="caution">
    <text evidence="2">The sequence shown here is derived from an EMBL/GenBank/DDBJ whole genome shotgun (WGS) entry which is preliminary data.</text>
</comment>
<sequence length="163" mass="16034">MIAVRIATAVLAGVSMMGLAACGDDKAATTAEPAKPAATSALPEAEATTAPAAAAPADKVICEDANKAAESFKKALLTIMSTTGGDVPKKDAALMLSDFAANLEKAAEGSDTAVATALKTNAAEAAKAAKADDPVNAADTPESAKAAKEFNAACKAVGVKTNL</sequence>
<gene>
    <name evidence="2" type="ORF">FHR83_002049</name>
</gene>
<dbReference type="RefSeq" id="WP_183218676.1">
    <property type="nucleotide sequence ID" value="NZ_BMPW01000008.1"/>
</dbReference>
<evidence type="ECO:0008006" key="4">
    <source>
        <dbReference type="Google" id="ProtNLM"/>
    </source>
</evidence>
<dbReference type="AlphaFoldDB" id="A0A7W5ADM2"/>
<evidence type="ECO:0000313" key="3">
    <source>
        <dbReference type="Proteomes" id="UP000590749"/>
    </source>
</evidence>
<keyword evidence="3" id="KW-1185">Reference proteome</keyword>
<accession>A0A7W5ADM2</accession>
<dbReference type="Proteomes" id="UP000590749">
    <property type="component" value="Unassembled WGS sequence"/>
</dbReference>
<feature type="signal peptide" evidence="1">
    <location>
        <begin position="1"/>
        <end position="20"/>
    </location>
</feature>
<dbReference type="EMBL" id="JACHXF010000003">
    <property type="protein sequence ID" value="MBB3094397.1"/>
    <property type="molecule type" value="Genomic_DNA"/>
</dbReference>
<name>A0A7W5ADM2_9ACTN</name>